<dbReference type="EMBL" id="BKCJ011519945">
    <property type="protein sequence ID" value="GFD39658.1"/>
    <property type="molecule type" value="Genomic_DNA"/>
</dbReference>
<proteinExistence type="predicted"/>
<evidence type="ECO:0000313" key="1">
    <source>
        <dbReference type="EMBL" id="GFD39658.1"/>
    </source>
</evidence>
<dbReference type="AlphaFoldDB" id="A0A699W1N1"/>
<comment type="caution">
    <text evidence="1">The sequence shown here is derived from an EMBL/GenBank/DDBJ whole genome shotgun (WGS) entry which is preliminary data.</text>
</comment>
<sequence length="99" mass="11447">MELHQIVPPVRKPSVYTVEEKMIRKIDRLVRSLLIQGIPNHIYSLIDSNNTGKELWDALDRQMHGFKFGKQDRKAIVLKTKLNVNEVVGIKKKEVVVTI</sequence>
<accession>A0A699W1N1</accession>
<protein>
    <submittedName>
        <fullName evidence="1">Uncharacterized protein</fullName>
    </submittedName>
</protein>
<organism evidence="1">
    <name type="scientific">Tanacetum cinerariifolium</name>
    <name type="common">Dalmatian daisy</name>
    <name type="synonym">Chrysanthemum cinerariifolium</name>
    <dbReference type="NCBI Taxonomy" id="118510"/>
    <lineage>
        <taxon>Eukaryota</taxon>
        <taxon>Viridiplantae</taxon>
        <taxon>Streptophyta</taxon>
        <taxon>Embryophyta</taxon>
        <taxon>Tracheophyta</taxon>
        <taxon>Spermatophyta</taxon>
        <taxon>Magnoliopsida</taxon>
        <taxon>eudicotyledons</taxon>
        <taxon>Gunneridae</taxon>
        <taxon>Pentapetalae</taxon>
        <taxon>asterids</taxon>
        <taxon>campanulids</taxon>
        <taxon>Asterales</taxon>
        <taxon>Asteraceae</taxon>
        <taxon>Asteroideae</taxon>
        <taxon>Anthemideae</taxon>
        <taxon>Anthemidinae</taxon>
        <taxon>Tanacetum</taxon>
    </lineage>
</organism>
<name>A0A699W1N1_TANCI</name>
<feature type="non-terminal residue" evidence="1">
    <location>
        <position position="99"/>
    </location>
</feature>
<gene>
    <name evidence="1" type="ORF">Tci_911627</name>
</gene>
<reference evidence="1" key="1">
    <citation type="journal article" date="2019" name="Sci. Rep.">
        <title>Draft genome of Tanacetum cinerariifolium, the natural source of mosquito coil.</title>
        <authorList>
            <person name="Yamashiro T."/>
            <person name="Shiraishi A."/>
            <person name="Satake H."/>
            <person name="Nakayama K."/>
        </authorList>
    </citation>
    <scope>NUCLEOTIDE SEQUENCE</scope>
</reference>